<feature type="non-terminal residue" evidence="1">
    <location>
        <position position="1"/>
    </location>
</feature>
<proteinExistence type="predicted"/>
<dbReference type="STRING" id="1618993.UX09_C0052G0007"/>
<accession>A0A0G1MDW7</accession>
<organism evidence="1 2">
    <name type="scientific">Candidatus Uhrbacteria bacterium GW2011_GWE2_45_35</name>
    <dbReference type="NCBI Taxonomy" id="1618993"/>
    <lineage>
        <taxon>Bacteria</taxon>
        <taxon>Candidatus Uhriibacteriota</taxon>
    </lineage>
</organism>
<dbReference type="Gene3D" id="2.60.120.10">
    <property type="entry name" value="Jelly Rolls"/>
    <property type="match status" value="1"/>
</dbReference>
<evidence type="ECO:0000313" key="1">
    <source>
        <dbReference type="EMBL" id="KKU06449.1"/>
    </source>
</evidence>
<protein>
    <recommendedName>
        <fullName evidence="3">dTDP-4-dehydrorhamnose 3,5-epimerase</fullName>
    </recommendedName>
</protein>
<dbReference type="InterPro" id="IPR011051">
    <property type="entry name" value="RmlC_Cupin_sf"/>
</dbReference>
<comment type="caution">
    <text evidence="1">The sequence shown here is derived from an EMBL/GenBank/DDBJ whole genome shotgun (WGS) entry which is preliminary data.</text>
</comment>
<sequence length="90" mass="9943">GFVGPSVFQLNLWDNRADSPTFGQHETFEGGEDQPFVAIVPPGVVHGYKNIGKIDGMVVNCANKLYKGPGKTEEVDEIRHEIDPESKFKI</sequence>
<dbReference type="SUPFAM" id="SSF51182">
    <property type="entry name" value="RmlC-like cupins"/>
    <property type="match status" value="1"/>
</dbReference>
<dbReference type="EMBL" id="LCKW01000052">
    <property type="protein sequence ID" value="KKU06449.1"/>
    <property type="molecule type" value="Genomic_DNA"/>
</dbReference>
<gene>
    <name evidence="1" type="ORF">UX09_C0052G0007</name>
</gene>
<dbReference type="AlphaFoldDB" id="A0A0G1MDW7"/>
<dbReference type="InterPro" id="IPR014710">
    <property type="entry name" value="RmlC-like_jellyroll"/>
</dbReference>
<evidence type="ECO:0000313" key="2">
    <source>
        <dbReference type="Proteomes" id="UP000034354"/>
    </source>
</evidence>
<evidence type="ECO:0008006" key="3">
    <source>
        <dbReference type="Google" id="ProtNLM"/>
    </source>
</evidence>
<dbReference type="Proteomes" id="UP000034354">
    <property type="component" value="Unassembled WGS sequence"/>
</dbReference>
<name>A0A0G1MDW7_9BACT</name>
<reference evidence="1 2" key="1">
    <citation type="journal article" date="2015" name="Nature">
        <title>rRNA introns, odd ribosomes, and small enigmatic genomes across a large radiation of phyla.</title>
        <authorList>
            <person name="Brown C.T."/>
            <person name="Hug L.A."/>
            <person name="Thomas B.C."/>
            <person name="Sharon I."/>
            <person name="Castelle C.J."/>
            <person name="Singh A."/>
            <person name="Wilkins M.J."/>
            <person name="Williams K.H."/>
            <person name="Banfield J.F."/>
        </authorList>
    </citation>
    <scope>NUCLEOTIDE SEQUENCE [LARGE SCALE GENOMIC DNA]</scope>
</reference>